<reference evidence="2" key="2">
    <citation type="submission" date="2023-06" db="EMBL/GenBank/DDBJ databases">
        <authorList>
            <consortium name="Lawrence Berkeley National Laboratory"/>
            <person name="Haridas S."/>
            <person name="Hensen N."/>
            <person name="Bonometti L."/>
            <person name="Westerberg I."/>
            <person name="Brannstrom I.O."/>
            <person name="Guillou S."/>
            <person name="Cros-Aarteil S."/>
            <person name="Calhoun S."/>
            <person name="Kuo A."/>
            <person name="Mondo S."/>
            <person name="Pangilinan J."/>
            <person name="Riley R."/>
            <person name="Labutti K."/>
            <person name="Andreopoulos B."/>
            <person name="Lipzen A."/>
            <person name="Chen C."/>
            <person name="Yanf M."/>
            <person name="Daum C."/>
            <person name="Ng V."/>
            <person name="Clum A."/>
            <person name="Steindorff A."/>
            <person name="Ohm R."/>
            <person name="Martin F."/>
            <person name="Silar P."/>
            <person name="Natvig D."/>
            <person name="Lalanne C."/>
            <person name="Gautier V."/>
            <person name="Ament-Velasquez S.L."/>
            <person name="Kruys A."/>
            <person name="Hutchinson M.I."/>
            <person name="Powell A.J."/>
            <person name="Barry K."/>
            <person name="Miller A.N."/>
            <person name="Grigoriev I.V."/>
            <person name="Debuchy R."/>
            <person name="Gladieux P."/>
            <person name="Thoren M.H."/>
            <person name="Johannesson H."/>
        </authorList>
    </citation>
    <scope>NUCLEOTIDE SEQUENCE</scope>
    <source>
        <strain evidence="2">CBS 118394</strain>
    </source>
</reference>
<comment type="caution">
    <text evidence="2">The sequence shown here is derived from an EMBL/GenBank/DDBJ whole genome shotgun (WGS) entry which is preliminary data.</text>
</comment>
<gene>
    <name evidence="2" type="ORF">B0H66DRAFT_528845</name>
</gene>
<proteinExistence type="predicted"/>
<organism evidence="2 3">
    <name type="scientific">Apodospora peruviana</name>
    <dbReference type="NCBI Taxonomy" id="516989"/>
    <lineage>
        <taxon>Eukaryota</taxon>
        <taxon>Fungi</taxon>
        <taxon>Dikarya</taxon>
        <taxon>Ascomycota</taxon>
        <taxon>Pezizomycotina</taxon>
        <taxon>Sordariomycetes</taxon>
        <taxon>Sordariomycetidae</taxon>
        <taxon>Sordariales</taxon>
        <taxon>Lasiosphaeriaceae</taxon>
        <taxon>Apodospora</taxon>
    </lineage>
</organism>
<protein>
    <recommendedName>
        <fullName evidence="4">Secreted protein</fullName>
    </recommendedName>
</protein>
<dbReference type="Proteomes" id="UP001283341">
    <property type="component" value="Unassembled WGS sequence"/>
</dbReference>
<reference evidence="2" key="1">
    <citation type="journal article" date="2023" name="Mol. Phylogenet. Evol.">
        <title>Genome-scale phylogeny and comparative genomics of the fungal order Sordariales.</title>
        <authorList>
            <person name="Hensen N."/>
            <person name="Bonometti L."/>
            <person name="Westerberg I."/>
            <person name="Brannstrom I.O."/>
            <person name="Guillou S."/>
            <person name="Cros-Aarteil S."/>
            <person name="Calhoun S."/>
            <person name="Haridas S."/>
            <person name="Kuo A."/>
            <person name="Mondo S."/>
            <person name="Pangilinan J."/>
            <person name="Riley R."/>
            <person name="LaButti K."/>
            <person name="Andreopoulos B."/>
            <person name="Lipzen A."/>
            <person name="Chen C."/>
            <person name="Yan M."/>
            <person name="Daum C."/>
            <person name="Ng V."/>
            <person name="Clum A."/>
            <person name="Steindorff A."/>
            <person name="Ohm R.A."/>
            <person name="Martin F."/>
            <person name="Silar P."/>
            <person name="Natvig D.O."/>
            <person name="Lalanne C."/>
            <person name="Gautier V."/>
            <person name="Ament-Velasquez S.L."/>
            <person name="Kruys A."/>
            <person name="Hutchinson M.I."/>
            <person name="Powell A.J."/>
            <person name="Barry K."/>
            <person name="Miller A.N."/>
            <person name="Grigoriev I.V."/>
            <person name="Debuchy R."/>
            <person name="Gladieux P."/>
            <person name="Hiltunen Thoren M."/>
            <person name="Johannesson H."/>
        </authorList>
    </citation>
    <scope>NUCLEOTIDE SEQUENCE</scope>
    <source>
        <strain evidence="2">CBS 118394</strain>
    </source>
</reference>
<evidence type="ECO:0000313" key="3">
    <source>
        <dbReference type="Proteomes" id="UP001283341"/>
    </source>
</evidence>
<dbReference type="AlphaFoldDB" id="A0AAE0IV50"/>
<evidence type="ECO:0000313" key="2">
    <source>
        <dbReference type="EMBL" id="KAK3331510.1"/>
    </source>
</evidence>
<evidence type="ECO:0008006" key="4">
    <source>
        <dbReference type="Google" id="ProtNLM"/>
    </source>
</evidence>
<feature type="signal peptide" evidence="1">
    <location>
        <begin position="1"/>
        <end position="20"/>
    </location>
</feature>
<keyword evidence="3" id="KW-1185">Reference proteome</keyword>
<evidence type="ECO:0000256" key="1">
    <source>
        <dbReference type="SAM" id="SignalP"/>
    </source>
</evidence>
<dbReference type="EMBL" id="JAUEDM010000001">
    <property type="protein sequence ID" value="KAK3331510.1"/>
    <property type="molecule type" value="Genomic_DNA"/>
</dbReference>
<accession>A0AAE0IV50</accession>
<sequence length="101" mass="11083">MWLAFRALQPWTCIASATLANTTGGGIYQTASELDKCAYSKPELLANHHERTGSVGTDSSSHRRLGVPGSEYLFIPCKEEPALGWDRNLEIPILILLLVNV</sequence>
<keyword evidence="1" id="KW-0732">Signal</keyword>
<feature type="chain" id="PRO_5042230548" description="Secreted protein" evidence="1">
    <location>
        <begin position="21"/>
        <end position="101"/>
    </location>
</feature>
<name>A0AAE0IV50_9PEZI</name>